<dbReference type="VEuPathDB" id="FungiDB:ASPWEDRAFT_103633"/>
<dbReference type="InterPro" id="IPR042171">
    <property type="entry name" value="Acyl-CoA_hotdog"/>
</dbReference>
<dbReference type="InterPro" id="IPR049449">
    <property type="entry name" value="TesB_ACOT8-like_N"/>
</dbReference>
<evidence type="ECO:0000313" key="4">
    <source>
        <dbReference type="Proteomes" id="UP000184383"/>
    </source>
</evidence>
<dbReference type="Pfam" id="PF20789">
    <property type="entry name" value="4HBT_3C"/>
    <property type="match status" value="1"/>
</dbReference>
<dbReference type="EMBL" id="KV878210">
    <property type="protein sequence ID" value="OJJ39844.1"/>
    <property type="molecule type" value="Genomic_DNA"/>
</dbReference>
<proteinExistence type="predicted"/>
<dbReference type="PANTHER" id="PTHR38110:SF4">
    <property type="entry name" value="THIOESTERASE-LIKE SUPERFAMILY-DOMAIN-CONTAINING PROTEIN"/>
    <property type="match status" value="1"/>
</dbReference>
<name>A0A1L9RY88_ASPWE</name>
<dbReference type="RefSeq" id="XP_040693520.1">
    <property type="nucleotide sequence ID" value="XM_040827581.1"/>
</dbReference>
<dbReference type="InterPro" id="IPR029069">
    <property type="entry name" value="HotDog_dom_sf"/>
</dbReference>
<reference evidence="4" key="1">
    <citation type="journal article" date="2017" name="Genome Biol.">
        <title>Comparative genomics reveals high biological diversity and specific adaptations in the industrially and medically important fungal genus Aspergillus.</title>
        <authorList>
            <person name="de Vries R.P."/>
            <person name="Riley R."/>
            <person name="Wiebenga A."/>
            <person name="Aguilar-Osorio G."/>
            <person name="Amillis S."/>
            <person name="Uchima C.A."/>
            <person name="Anderluh G."/>
            <person name="Asadollahi M."/>
            <person name="Askin M."/>
            <person name="Barry K."/>
            <person name="Battaglia E."/>
            <person name="Bayram O."/>
            <person name="Benocci T."/>
            <person name="Braus-Stromeyer S.A."/>
            <person name="Caldana C."/>
            <person name="Canovas D."/>
            <person name="Cerqueira G.C."/>
            <person name="Chen F."/>
            <person name="Chen W."/>
            <person name="Choi C."/>
            <person name="Clum A."/>
            <person name="Dos Santos R.A."/>
            <person name="Damasio A.R."/>
            <person name="Diallinas G."/>
            <person name="Emri T."/>
            <person name="Fekete E."/>
            <person name="Flipphi M."/>
            <person name="Freyberg S."/>
            <person name="Gallo A."/>
            <person name="Gournas C."/>
            <person name="Habgood R."/>
            <person name="Hainaut M."/>
            <person name="Harispe M.L."/>
            <person name="Henrissat B."/>
            <person name="Hilden K.S."/>
            <person name="Hope R."/>
            <person name="Hossain A."/>
            <person name="Karabika E."/>
            <person name="Karaffa L."/>
            <person name="Karanyi Z."/>
            <person name="Krasevec N."/>
            <person name="Kuo A."/>
            <person name="Kusch H."/>
            <person name="LaButti K."/>
            <person name="Lagendijk E.L."/>
            <person name="Lapidus A."/>
            <person name="Levasseur A."/>
            <person name="Lindquist E."/>
            <person name="Lipzen A."/>
            <person name="Logrieco A.F."/>
            <person name="MacCabe A."/>
            <person name="Maekelae M.R."/>
            <person name="Malavazi I."/>
            <person name="Melin P."/>
            <person name="Meyer V."/>
            <person name="Mielnichuk N."/>
            <person name="Miskei M."/>
            <person name="Molnar A.P."/>
            <person name="Mule G."/>
            <person name="Ngan C.Y."/>
            <person name="Orejas M."/>
            <person name="Orosz E."/>
            <person name="Ouedraogo J.P."/>
            <person name="Overkamp K.M."/>
            <person name="Park H.-S."/>
            <person name="Perrone G."/>
            <person name="Piumi F."/>
            <person name="Punt P.J."/>
            <person name="Ram A.F."/>
            <person name="Ramon A."/>
            <person name="Rauscher S."/>
            <person name="Record E."/>
            <person name="Riano-Pachon D.M."/>
            <person name="Robert V."/>
            <person name="Roehrig J."/>
            <person name="Ruller R."/>
            <person name="Salamov A."/>
            <person name="Salih N.S."/>
            <person name="Samson R.A."/>
            <person name="Sandor E."/>
            <person name="Sanguinetti M."/>
            <person name="Schuetze T."/>
            <person name="Sepcic K."/>
            <person name="Shelest E."/>
            <person name="Sherlock G."/>
            <person name="Sophianopoulou V."/>
            <person name="Squina F.M."/>
            <person name="Sun H."/>
            <person name="Susca A."/>
            <person name="Todd R.B."/>
            <person name="Tsang A."/>
            <person name="Unkles S.E."/>
            <person name="van de Wiele N."/>
            <person name="van Rossen-Uffink D."/>
            <person name="Oliveira J.V."/>
            <person name="Vesth T.C."/>
            <person name="Visser J."/>
            <person name="Yu J.-H."/>
            <person name="Zhou M."/>
            <person name="Andersen M.R."/>
            <person name="Archer D.B."/>
            <person name="Baker S.E."/>
            <person name="Benoit I."/>
            <person name="Brakhage A.A."/>
            <person name="Braus G.H."/>
            <person name="Fischer R."/>
            <person name="Frisvad J.C."/>
            <person name="Goldman G.H."/>
            <person name="Houbraken J."/>
            <person name="Oakley B."/>
            <person name="Pocsi I."/>
            <person name="Scazzocchio C."/>
            <person name="Seiboth B."/>
            <person name="vanKuyk P.A."/>
            <person name="Wortman J."/>
            <person name="Dyer P.S."/>
            <person name="Grigoriev I.V."/>
        </authorList>
    </citation>
    <scope>NUCLEOTIDE SEQUENCE [LARGE SCALE GENOMIC DNA]</scope>
    <source>
        <strain evidence="4">DTO 134E9</strain>
    </source>
</reference>
<dbReference type="SUPFAM" id="SSF54637">
    <property type="entry name" value="Thioesterase/thiol ester dehydrase-isomerase"/>
    <property type="match status" value="1"/>
</dbReference>
<feature type="domain" description="Acyl-CoA thioesterase-like C-terminal" evidence="2">
    <location>
        <begin position="159"/>
        <end position="296"/>
    </location>
</feature>
<dbReference type="OrthoDB" id="2532955at2759"/>
<dbReference type="STRING" id="1073089.A0A1L9RY88"/>
<evidence type="ECO:0000313" key="3">
    <source>
        <dbReference type="EMBL" id="OJJ39844.1"/>
    </source>
</evidence>
<feature type="domain" description="Acyl-CoA thioesterase-like N-terminal HotDog" evidence="1">
    <location>
        <begin position="32"/>
        <end position="110"/>
    </location>
</feature>
<evidence type="ECO:0000259" key="1">
    <source>
        <dbReference type="Pfam" id="PF13622"/>
    </source>
</evidence>
<dbReference type="Pfam" id="PF13622">
    <property type="entry name" value="4HBT_3"/>
    <property type="match status" value="1"/>
</dbReference>
<sequence>MVSQQISSPFLEAMSSMTPEKGSRNRFSAYISPEWTTQHSVLGGFQAALMMSAAGKHIDLELGVGRYPDPVHIFVQFLSMVPPGPLSIICNCLRTSSKQYIVKVELSRAQSTSTAPAPEASDAFTTIAIVTYTDLSREKGLSQDTTPAIAAPFPNRETDCAAIDDPVVEATPVTRKMNWIAPRTTNGFWGHRLGGHHREVWVSFRDGSKFSDILHLAFLADMPLQPAATHQAGFYTKYALSTLCMSVEIKKRPDPNMQWVMIRSHSNKVSKGRYDVSVHIFDESDDILALSNHVVFTPQLRPRASKM</sequence>
<evidence type="ECO:0008006" key="5">
    <source>
        <dbReference type="Google" id="ProtNLM"/>
    </source>
</evidence>
<gene>
    <name evidence="3" type="ORF">ASPWEDRAFT_103633</name>
</gene>
<dbReference type="Proteomes" id="UP000184383">
    <property type="component" value="Unassembled WGS sequence"/>
</dbReference>
<dbReference type="AlphaFoldDB" id="A0A1L9RY88"/>
<dbReference type="InterPro" id="IPR049450">
    <property type="entry name" value="ACOT8-like_C"/>
</dbReference>
<dbReference type="PANTHER" id="PTHR38110">
    <property type="entry name" value="CHROMOSOME 23, WHOLE GENOME SHOTGUN SEQUENCE"/>
    <property type="match status" value="1"/>
</dbReference>
<organism evidence="3 4">
    <name type="scientific">Aspergillus wentii DTO 134E9</name>
    <dbReference type="NCBI Taxonomy" id="1073089"/>
    <lineage>
        <taxon>Eukaryota</taxon>
        <taxon>Fungi</taxon>
        <taxon>Dikarya</taxon>
        <taxon>Ascomycota</taxon>
        <taxon>Pezizomycotina</taxon>
        <taxon>Eurotiomycetes</taxon>
        <taxon>Eurotiomycetidae</taxon>
        <taxon>Eurotiales</taxon>
        <taxon>Aspergillaceae</taxon>
        <taxon>Aspergillus</taxon>
        <taxon>Aspergillus subgen. Cremei</taxon>
    </lineage>
</organism>
<protein>
    <recommendedName>
        <fullName evidence="5">Thioesterase domain-containing protein</fullName>
    </recommendedName>
</protein>
<dbReference type="GeneID" id="63743429"/>
<dbReference type="InterPro" id="IPR052389">
    <property type="entry name" value="Sec_Metab_Biosynth-Assoc"/>
</dbReference>
<dbReference type="Gene3D" id="2.40.160.210">
    <property type="entry name" value="Acyl-CoA thioesterase, double hotdog domain"/>
    <property type="match status" value="1"/>
</dbReference>
<keyword evidence="4" id="KW-1185">Reference proteome</keyword>
<accession>A0A1L9RY88</accession>
<evidence type="ECO:0000259" key="2">
    <source>
        <dbReference type="Pfam" id="PF20789"/>
    </source>
</evidence>